<comment type="similarity">
    <text evidence="1">Belongs to the ParB family.</text>
</comment>
<dbReference type="InterPro" id="IPR003115">
    <property type="entry name" value="ParB_N"/>
</dbReference>
<evidence type="ECO:0000259" key="3">
    <source>
        <dbReference type="SMART" id="SM00470"/>
    </source>
</evidence>
<dbReference type="SUPFAM" id="SSF109709">
    <property type="entry name" value="KorB DNA-binding domain-like"/>
    <property type="match status" value="1"/>
</dbReference>
<sequence length="301" mass="34358">MRRPKKDIQLTSYDDLLGLEESPEKSMNQVVEIELEKLHPFKNHPFRVSDDEKMAETVESIKNYGVLNPALVRPQSEGEYELISGHRRKRGCELCGKTTMPVLVRNYTDDEAVIIMVDSNIQRENILPSEKAHAYKMKYDAMKHQGSKGEKYTADMVGESAGDSGRTVQRYIRLAALSDALLEYVDNNKIPMIVGEKLSYLKPEEQEWLLEVIANSSIFPTKQQAEQLKECSANGKLNQSYIYAVLLKKENSKINVTIPAKKIGNYFPETYSKEQIEEVIFMLLDKWKENKEGVADAEDTV</sequence>
<dbReference type="GO" id="GO:0007059">
    <property type="term" value="P:chromosome segregation"/>
    <property type="evidence" value="ECO:0007669"/>
    <property type="project" value="UniProtKB-KW"/>
</dbReference>
<evidence type="ECO:0000256" key="2">
    <source>
        <dbReference type="ARBA" id="ARBA00022829"/>
    </source>
</evidence>
<gene>
    <name evidence="4" type="ORF">LKD48_04220</name>
</gene>
<dbReference type="Pfam" id="PF02195">
    <property type="entry name" value="ParB_N"/>
    <property type="match status" value="1"/>
</dbReference>
<dbReference type="Gene3D" id="3.90.1530.30">
    <property type="match status" value="1"/>
</dbReference>
<evidence type="ECO:0000313" key="5">
    <source>
        <dbReference type="Proteomes" id="UP001198200"/>
    </source>
</evidence>
<dbReference type="GO" id="GO:0003677">
    <property type="term" value="F:DNA binding"/>
    <property type="evidence" value="ECO:0007669"/>
    <property type="project" value="InterPro"/>
</dbReference>
<dbReference type="NCBIfam" id="TIGR00180">
    <property type="entry name" value="parB_part"/>
    <property type="match status" value="1"/>
</dbReference>
<evidence type="ECO:0000313" key="4">
    <source>
        <dbReference type="EMBL" id="MCC2220854.1"/>
    </source>
</evidence>
<evidence type="ECO:0000256" key="1">
    <source>
        <dbReference type="ARBA" id="ARBA00006295"/>
    </source>
</evidence>
<dbReference type="PANTHER" id="PTHR33375:SF1">
    <property type="entry name" value="CHROMOSOME-PARTITIONING PROTEIN PARB-RELATED"/>
    <property type="match status" value="1"/>
</dbReference>
<dbReference type="InterPro" id="IPR036086">
    <property type="entry name" value="ParB/Sulfiredoxin_sf"/>
</dbReference>
<reference evidence="4 5" key="1">
    <citation type="submission" date="2021-10" db="EMBL/GenBank/DDBJ databases">
        <title>Anaerobic single-cell dispensing facilitates the cultivation of human gut bacteria.</title>
        <authorList>
            <person name="Afrizal A."/>
        </authorList>
    </citation>
    <scope>NUCLEOTIDE SEQUENCE [LARGE SCALE GENOMIC DNA]</scope>
    <source>
        <strain evidence="4 5">CLA-AA-H224</strain>
    </source>
</reference>
<comment type="caution">
    <text evidence="4">The sequence shown here is derived from an EMBL/GenBank/DDBJ whole genome shotgun (WGS) entry which is preliminary data.</text>
</comment>
<dbReference type="SUPFAM" id="SSF110849">
    <property type="entry name" value="ParB/Sulfiredoxin"/>
    <property type="match status" value="1"/>
</dbReference>
<proteinExistence type="inferred from homology"/>
<dbReference type="InterPro" id="IPR041468">
    <property type="entry name" value="HTH_ParB/Spo0J"/>
</dbReference>
<dbReference type="EMBL" id="JAJEQN010000007">
    <property type="protein sequence ID" value="MCC2220854.1"/>
    <property type="molecule type" value="Genomic_DNA"/>
</dbReference>
<dbReference type="GO" id="GO:0005694">
    <property type="term" value="C:chromosome"/>
    <property type="evidence" value="ECO:0007669"/>
    <property type="project" value="TreeGrafter"/>
</dbReference>
<dbReference type="PANTHER" id="PTHR33375">
    <property type="entry name" value="CHROMOSOME-PARTITIONING PROTEIN PARB-RELATED"/>
    <property type="match status" value="1"/>
</dbReference>
<dbReference type="CDD" id="cd16407">
    <property type="entry name" value="ParB_N_like"/>
    <property type="match status" value="1"/>
</dbReference>
<feature type="domain" description="ParB-like N-terminal" evidence="3">
    <location>
        <begin position="31"/>
        <end position="121"/>
    </location>
</feature>
<dbReference type="Gene3D" id="1.10.10.2830">
    <property type="match status" value="1"/>
</dbReference>
<dbReference type="AlphaFoldDB" id="A0AAE3JBJ4"/>
<accession>A0AAE3JBJ4</accession>
<organism evidence="4 5">
    <name type="scientific">Anthropogastromicrobium aceti</name>
    <dbReference type="NCBI Taxonomy" id="2981768"/>
    <lineage>
        <taxon>Bacteria</taxon>
        <taxon>Bacillati</taxon>
        <taxon>Bacillota</taxon>
        <taxon>Clostridia</taxon>
        <taxon>Lachnospirales</taxon>
        <taxon>Lachnospiraceae</taxon>
        <taxon>Anthropogastromicrobium</taxon>
    </lineage>
</organism>
<keyword evidence="5" id="KW-1185">Reference proteome</keyword>
<name>A0AAE3JBJ4_9FIRM</name>
<dbReference type="RefSeq" id="WP_227617392.1">
    <property type="nucleotide sequence ID" value="NZ_JAJEQN010000007.1"/>
</dbReference>
<dbReference type="Proteomes" id="UP001198200">
    <property type="component" value="Unassembled WGS sequence"/>
</dbReference>
<dbReference type="InterPro" id="IPR004437">
    <property type="entry name" value="ParB/RepB/Spo0J"/>
</dbReference>
<dbReference type="SMART" id="SM00470">
    <property type="entry name" value="ParB"/>
    <property type="match status" value="1"/>
</dbReference>
<dbReference type="Pfam" id="PF17762">
    <property type="entry name" value="HTH_ParB"/>
    <property type="match status" value="1"/>
</dbReference>
<dbReference type="InterPro" id="IPR050336">
    <property type="entry name" value="Chromosome_partition/occlusion"/>
</dbReference>
<protein>
    <submittedName>
        <fullName evidence="4">ParB/RepB/Spo0J family partition protein</fullName>
    </submittedName>
</protein>
<keyword evidence="2" id="KW-0159">Chromosome partition</keyword>